<organism evidence="9 10">
    <name type="scientific">Paenibacillus xylanivorans</name>
    <dbReference type="NCBI Taxonomy" id="1705561"/>
    <lineage>
        <taxon>Bacteria</taxon>
        <taxon>Bacillati</taxon>
        <taxon>Bacillota</taxon>
        <taxon>Bacilli</taxon>
        <taxon>Bacillales</taxon>
        <taxon>Paenibacillaceae</taxon>
        <taxon>Paenibacillus</taxon>
    </lineage>
</organism>
<evidence type="ECO:0000313" key="10">
    <source>
        <dbReference type="Proteomes" id="UP000037688"/>
    </source>
</evidence>
<dbReference type="CDD" id="cd03257">
    <property type="entry name" value="ABC_NikE_OppD_transporters"/>
    <property type="match status" value="1"/>
</dbReference>
<accession>A0A0M9BNR1</accession>
<evidence type="ECO:0000256" key="6">
    <source>
        <dbReference type="ARBA" id="ARBA00022840"/>
    </source>
</evidence>
<dbReference type="RefSeq" id="WP_053781548.1">
    <property type="nucleotide sequence ID" value="NZ_LITU01000059.1"/>
</dbReference>
<dbReference type="SMART" id="SM00382">
    <property type="entry name" value="AAA"/>
    <property type="match status" value="1"/>
</dbReference>
<comment type="caution">
    <text evidence="9">The sequence shown here is derived from an EMBL/GenBank/DDBJ whole genome shotgun (WGS) entry which is preliminary data.</text>
</comment>
<dbReference type="GO" id="GO:0015833">
    <property type="term" value="P:peptide transport"/>
    <property type="evidence" value="ECO:0007669"/>
    <property type="project" value="InterPro"/>
</dbReference>
<feature type="domain" description="ABC transporter" evidence="8">
    <location>
        <begin position="7"/>
        <end position="256"/>
    </location>
</feature>
<dbReference type="PATRIC" id="fig|1705561.3.peg.2948"/>
<dbReference type="InterPro" id="IPR017871">
    <property type="entry name" value="ABC_transporter-like_CS"/>
</dbReference>
<gene>
    <name evidence="9" type="ORF">AMS66_15040</name>
</gene>
<keyword evidence="3" id="KW-0813">Transport</keyword>
<dbReference type="Gene3D" id="3.40.50.300">
    <property type="entry name" value="P-loop containing nucleotide triphosphate hydrolases"/>
    <property type="match status" value="1"/>
</dbReference>
<dbReference type="PANTHER" id="PTHR43297">
    <property type="entry name" value="OLIGOPEPTIDE TRANSPORT ATP-BINDING PROTEIN APPD"/>
    <property type="match status" value="1"/>
</dbReference>
<evidence type="ECO:0000256" key="5">
    <source>
        <dbReference type="ARBA" id="ARBA00022741"/>
    </source>
</evidence>
<evidence type="ECO:0000313" key="9">
    <source>
        <dbReference type="EMBL" id="KOY15933.1"/>
    </source>
</evidence>
<evidence type="ECO:0000256" key="3">
    <source>
        <dbReference type="ARBA" id="ARBA00022448"/>
    </source>
</evidence>
<dbReference type="GO" id="GO:0005524">
    <property type="term" value="F:ATP binding"/>
    <property type="evidence" value="ECO:0007669"/>
    <property type="project" value="UniProtKB-KW"/>
</dbReference>
<name>A0A0M9BNR1_9BACL</name>
<dbReference type="Pfam" id="PF08352">
    <property type="entry name" value="oligo_HPY"/>
    <property type="match status" value="1"/>
</dbReference>
<keyword evidence="10" id="KW-1185">Reference proteome</keyword>
<dbReference type="InterPro" id="IPR050388">
    <property type="entry name" value="ABC_Ni/Peptide_Import"/>
</dbReference>
<dbReference type="NCBIfam" id="TIGR01727">
    <property type="entry name" value="oligo_HPY"/>
    <property type="match status" value="1"/>
</dbReference>
<evidence type="ECO:0000259" key="8">
    <source>
        <dbReference type="PROSITE" id="PS50893"/>
    </source>
</evidence>
<comment type="subcellular location">
    <subcellularLocation>
        <location evidence="1">Cell membrane</location>
        <topology evidence="1">Peripheral membrane protein</topology>
    </subcellularLocation>
</comment>
<dbReference type="PROSITE" id="PS50893">
    <property type="entry name" value="ABC_TRANSPORTER_2"/>
    <property type="match status" value="1"/>
</dbReference>
<keyword evidence="6 9" id="KW-0067">ATP-binding</keyword>
<dbReference type="PROSITE" id="PS00211">
    <property type="entry name" value="ABC_TRANSPORTER_1"/>
    <property type="match status" value="1"/>
</dbReference>
<evidence type="ECO:0000256" key="1">
    <source>
        <dbReference type="ARBA" id="ARBA00004202"/>
    </source>
</evidence>
<dbReference type="FunFam" id="3.40.50.300:FF:000016">
    <property type="entry name" value="Oligopeptide ABC transporter ATP-binding component"/>
    <property type="match status" value="1"/>
</dbReference>
<dbReference type="InterPro" id="IPR003593">
    <property type="entry name" value="AAA+_ATPase"/>
</dbReference>
<evidence type="ECO:0000256" key="2">
    <source>
        <dbReference type="ARBA" id="ARBA00005417"/>
    </source>
</evidence>
<dbReference type="PANTHER" id="PTHR43297:SF2">
    <property type="entry name" value="DIPEPTIDE TRANSPORT ATP-BINDING PROTEIN DPPD"/>
    <property type="match status" value="1"/>
</dbReference>
<evidence type="ECO:0000256" key="4">
    <source>
        <dbReference type="ARBA" id="ARBA00022475"/>
    </source>
</evidence>
<dbReference type="InterPro" id="IPR013563">
    <property type="entry name" value="Oligopep_ABC_C"/>
</dbReference>
<proteinExistence type="inferred from homology"/>
<comment type="similarity">
    <text evidence="2">Belongs to the ABC transporter superfamily.</text>
</comment>
<dbReference type="InterPro" id="IPR027417">
    <property type="entry name" value="P-loop_NTPase"/>
</dbReference>
<sequence length="344" mass="37957">MSHLLEVNHLKVSFATRDKELEAVRDVSFHVDEGETLAIVGESGSGKSVTARSLMGMFSSPNGRIRSGEIRFEGRVISGLSAKAMRRIRGSEISMVFQDPMSSLNPTMKVGSQIGEGLRKHRKLSPKDARARSVELLNLVGIPDAPSRYHQYPHEFSGGMRQRVAIAMALACDPKLLIADEPTTALDVTIQAQILDILSSLQQQTGSSILLITHDLGVVAEVAHRVAVMYAGTIVETGTVEDIFDRPRHPYTWGLLQSTPRLDDTEHDRLIPIEGSPPDIAALPPGCPFADRCPHTMDICLTEMPDATIFSSKHSARCWLNDPRAPRVDDRIPAERNEHDRIYN</sequence>
<protein>
    <submittedName>
        <fullName evidence="9">Peptide ABC transporter ATP-binding protein</fullName>
    </submittedName>
</protein>
<dbReference type="OrthoDB" id="9802264at2"/>
<dbReference type="EMBL" id="LITU01000059">
    <property type="protein sequence ID" value="KOY15933.1"/>
    <property type="molecule type" value="Genomic_DNA"/>
</dbReference>
<dbReference type="AlphaFoldDB" id="A0A0M9BNR1"/>
<dbReference type="Pfam" id="PF00005">
    <property type="entry name" value="ABC_tran"/>
    <property type="match status" value="1"/>
</dbReference>
<dbReference type="GO" id="GO:0016887">
    <property type="term" value="F:ATP hydrolysis activity"/>
    <property type="evidence" value="ECO:0007669"/>
    <property type="project" value="InterPro"/>
</dbReference>
<keyword evidence="5" id="KW-0547">Nucleotide-binding</keyword>
<dbReference type="SUPFAM" id="SSF52540">
    <property type="entry name" value="P-loop containing nucleoside triphosphate hydrolases"/>
    <property type="match status" value="1"/>
</dbReference>
<reference evidence="9 10" key="1">
    <citation type="submission" date="2015-08" db="EMBL/GenBank/DDBJ databases">
        <title>Draft genome sequence of cellulolytic and xylanolytic Paenibacillus sp. A59, isolated from a decaying forest soil from Patagonia, Argentina.</title>
        <authorList>
            <person name="Ghio S."/>
            <person name="Caceres A.M."/>
            <person name="Talia P."/>
            <person name="Grasso D."/>
            <person name="Campos E."/>
        </authorList>
    </citation>
    <scope>NUCLEOTIDE SEQUENCE [LARGE SCALE GENOMIC DNA]</scope>
    <source>
        <strain evidence="9 10">A59</strain>
    </source>
</reference>
<dbReference type="GO" id="GO:0005886">
    <property type="term" value="C:plasma membrane"/>
    <property type="evidence" value="ECO:0007669"/>
    <property type="project" value="UniProtKB-SubCell"/>
</dbReference>
<dbReference type="InterPro" id="IPR003439">
    <property type="entry name" value="ABC_transporter-like_ATP-bd"/>
</dbReference>
<keyword evidence="4" id="KW-1003">Cell membrane</keyword>
<dbReference type="Proteomes" id="UP000037688">
    <property type="component" value="Unassembled WGS sequence"/>
</dbReference>
<evidence type="ECO:0000256" key="7">
    <source>
        <dbReference type="ARBA" id="ARBA00023136"/>
    </source>
</evidence>
<keyword evidence="7" id="KW-0472">Membrane</keyword>